<evidence type="ECO:0000256" key="8">
    <source>
        <dbReference type="ARBA" id="ARBA00023242"/>
    </source>
</evidence>
<dbReference type="GO" id="GO:0160082">
    <property type="term" value="F:hypoxia-inducible factor-proline dioxygenase activity"/>
    <property type="evidence" value="ECO:0007669"/>
    <property type="project" value="UniProtKB-EC"/>
</dbReference>
<comment type="catalytic activity">
    <reaction evidence="10">
        <text>L-prolyl-[hypoxia-inducible factor alpha subunit] + 2-oxoglutarate + O2 = trans-4-hydroxy-L-prolyl-[hypoxia-inducible factor alpha subunit] + succinate + CO2</text>
        <dbReference type="Rhea" id="RHEA:48400"/>
        <dbReference type="Rhea" id="RHEA-COMP:12093"/>
        <dbReference type="Rhea" id="RHEA-COMP:12094"/>
        <dbReference type="ChEBI" id="CHEBI:15379"/>
        <dbReference type="ChEBI" id="CHEBI:16526"/>
        <dbReference type="ChEBI" id="CHEBI:16810"/>
        <dbReference type="ChEBI" id="CHEBI:30031"/>
        <dbReference type="ChEBI" id="CHEBI:50342"/>
        <dbReference type="ChEBI" id="CHEBI:61965"/>
        <dbReference type="EC" id="1.14.11.29"/>
    </reaction>
</comment>
<dbReference type="PANTHER" id="PTHR12907">
    <property type="entry name" value="EGL NINE HOMOLOG-RELATED"/>
    <property type="match status" value="1"/>
</dbReference>
<evidence type="ECO:0000256" key="9">
    <source>
        <dbReference type="ARBA" id="ARBA00039004"/>
    </source>
</evidence>
<dbReference type="GO" id="GO:0005737">
    <property type="term" value="C:cytoplasm"/>
    <property type="evidence" value="ECO:0007669"/>
    <property type="project" value="TreeGrafter"/>
</dbReference>
<dbReference type="PROSITE" id="PS51471">
    <property type="entry name" value="FE2OG_OXY"/>
    <property type="match status" value="1"/>
</dbReference>
<evidence type="ECO:0000256" key="10">
    <source>
        <dbReference type="ARBA" id="ARBA00049134"/>
    </source>
</evidence>
<name>A0A8U0PTE4_SALNM</name>
<dbReference type="InterPro" id="IPR006620">
    <property type="entry name" value="Pro_4_hyd_alph"/>
</dbReference>
<keyword evidence="5" id="KW-0223">Dioxygenase</keyword>
<comment type="cofactor">
    <cofactor evidence="1">
        <name>L-ascorbate</name>
        <dbReference type="ChEBI" id="CHEBI:38290"/>
    </cofactor>
</comment>
<dbReference type="GO" id="GO:0005634">
    <property type="term" value="C:nucleus"/>
    <property type="evidence" value="ECO:0007669"/>
    <property type="project" value="UniProtKB-SubCell"/>
</dbReference>
<dbReference type="Pfam" id="PF13640">
    <property type="entry name" value="2OG-FeII_Oxy_3"/>
    <property type="match status" value="1"/>
</dbReference>
<sequence>MERLEHTDLLNPSSSHGHNSFPAAGERVTNGEHIFGAAEFQPFQPSMGLNGLNGYCQGIAPVGSATAAELLSGLASKTSTSSITVLKKQTNTGLPFYNGGIVSPSATIEGNHSGVLAQSPNGYPPKVKGVGETPNGLAQPLGSRARLVENGDRTQHEKCILLVKRPNGDPQVKQLHHRKRRGEENRDMGSETPKGCALSVGSGLGTLGMMAYGPGESITPDCKRRRVSESEVHKAEPSKPGKAVLPLAANGDSSINNNHSNHNHCATPHPSLPDPHNNKLHHNVHKLTLLGPGVVPGQMSPVEANSIRSLPLPAEAGWSAESIAQQYIVPCLTSYGICVKDSFLGPRLGESVLGEVESLNRSGKFRGGQLVSQRSIPSRNIRGDQIAWVEGHEPGCEGIAMLMAHIDEAVMHSAANGQLGDCVINGRTKAMVACYPGNGTGYIRHVDNPNGDGRCITCIYYLNKNWDVKVQGGLLQIYPEGKSVVANIEPLFDRLLIFWSDRRNPHEVKPAYATRYAITVWYFDAKERAEAREKYRLGFLSWFRNGLLATGIGVIAFVQSDVGREAGYAFFILGGVCVSFGGVSYVGSLFSLRRMMLLSLPAVLLNVAVVSSIALFWLCAVSLYIGRLEVAIIHEGDDDGGECPDCRDRCNHSHGDRHHGNDKGQDK</sequence>
<keyword evidence="14" id="KW-1185">Reference proteome</keyword>
<keyword evidence="3" id="KW-0479">Metal-binding</keyword>
<evidence type="ECO:0000256" key="4">
    <source>
        <dbReference type="ARBA" id="ARBA00022896"/>
    </source>
</evidence>
<evidence type="ECO:0000256" key="12">
    <source>
        <dbReference type="SAM" id="Phobius"/>
    </source>
</evidence>
<accession>A0A8U0PTE4</accession>
<keyword evidence="12" id="KW-1133">Transmembrane helix</keyword>
<keyword evidence="12" id="KW-0472">Membrane</keyword>
<evidence type="ECO:0000256" key="3">
    <source>
        <dbReference type="ARBA" id="ARBA00022723"/>
    </source>
</evidence>
<organism evidence="14 15">
    <name type="scientific">Salvelinus namaycush</name>
    <name type="common">Lake trout</name>
    <name type="synonym">Salmo namaycush</name>
    <dbReference type="NCBI Taxonomy" id="8040"/>
    <lineage>
        <taxon>Eukaryota</taxon>
        <taxon>Metazoa</taxon>
        <taxon>Chordata</taxon>
        <taxon>Craniata</taxon>
        <taxon>Vertebrata</taxon>
        <taxon>Euteleostomi</taxon>
        <taxon>Actinopterygii</taxon>
        <taxon>Neopterygii</taxon>
        <taxon>Teleostei</taxon>
        <taxon>Protacanthopterygii</taxon>
        <taxon>Salmoniformes</taxon>
        <taxon>Salmonidae</taxon>
        <taxon>Salmoninae</taxon>
        <taxon>Salvelinus</taxon>
    </lineage>
</organism>
<evidence type="ECO:0000313" key="16">
    <source>
        <dbReference type="RefSeq" id="XP_038830272.1"/>
    </source>
</evidence>
<feature type="domain" description="Fe2OG dioxygenase" evidence="13">
    <location>
        <begin position="426"/>
        <end position="524"/>
    </location>
</feature>
<keyword evidence="6" id="KW-0560">Oxidoreductase</keyword>
<keyword evidence="12" id="KW-0812">Transmembrane</keyword>
<dbReference type="AlphaFoldDB" id="A0A8U0PTE4"/>
<dbReference type="RefSeq" id="XP_038830272.1">
    <property type="nucleotide sequence ID" value="XM_038974344.1"/>
</dbReference>
<proteinExistence type="predicted"/>
<evidence type="ECO:0000256" key="5">
    <source>
        <dbReference type="ARBA" id="ARBA00022964"/>
    </source>
</evidence>
<feature type="region of interest" description="Disordered" evidence="11">
    <location>
        <begin position="1"/>
        <end position="25"/>
    </location>
</feature>
<evidence type="ECO:0000256" key="11">
    <source>
        <dbReference type="SAM" id="MobiDB-lite"/>
    </source>
</evidence>
<reference evidence="15 16" key="1">
    <citation type="submission" date="2025-04" db="UniProtKB">
        <authorList>
            <consortium name="RefSeq"/>
        </authorList>
    </citation>
    <scope>IDENTIFICATION</scope>
    <source>
        <tissue evidence="15 16">White muscle</tissue>
    </source>
</reference>
<evidence type="ECO:0000256" key="2">
    <source>
        <dbReference type="ARBA" id="ARBA00004123"/>
    </source>
</evidence>
<comment type="subcellular location">
    <subcellularLocation>
        <location evidence="2">Nucleus</location>
    </subcellularLocation>
</comment>
<keyword evidence="8" id="KW-0539">Nucleus</keyword>
<protein>
    <recommendedName>
        <fullName evidence="9">hypoxia-inducible factor-proline dioxygenase</fullName>
        <ecNumber evidence="9">1.14.11.29</ecNumber>
    </recommendedName>
</protein>
<keyword evidence="4" id="KW-0847">Vitamin C</keyword>
<feature type="region of interest" description="Disordered" evidence="11">
    <location>
        <begin position="215"/>
        <end position="258"/>
    </location>
</feature>
<dbReference type="FunFam" id="2.60.120.620:FF:000005">
    <property type="entry name" value="Egl nine homolog 1"/>
    <property type="match status" value="1"/>
</dbReference>
<feature type="transmembrane region" description="Helical" evidence="12">
    <location>
        <begin position="542"/>
        <end position="560"/>
    </location>
</feature>
<evidence type="ECO:0000313" key="15">
    <source>
        <dbReference type="RefSeq" id="XP_038830271.1"/>
    </source>
</evidence>
<dbReference type="SMART" id="SM00702">
    <property type="entry name" value="P4Hc"/>
    <property type="match status" value="1"/>
</dbReference>
<dbReference type="GO" id="GO:0071456">
    <property type="term" value="P:cellular response to hypoxia"/>
    <property type="evidence" value="ECO:0007669"/>
    <property type="project" value="TreeGrafter"/>
</dbReference>
<dbReference type="InterPro" id="IPR051559">
    <property type="entry name" value="HIF_prolyl_hydroxylases"/>
</dbReference>
<evidence type="ECO:0000256" key="1">
    <source>
        <dbReference type="ARBA" id="ARBA00001961"/>
    </source>
</evidence>
<dbReference type="GO" id="GO:0031418">
    <property type="term" value="F:L-ascorbic acid binding"/>
    <property type="evidence" value="ECO:0007669"/>
    <property type="project" value="UniProtKB-KW"/>
</dbReference>
<feature type="region of interest" description="Disordered" evidence="11">
    <location>
        <begin position="169"/>
        <end position="196"/>
    </location>
</feature>
<dbReference type="PANTHER" id="PTHR12907:SF6">
    <property type="entry name" value="PROLYL HYDROXYLASE EGLN2"/>
    <property type="match status" value="1"/>
</dbReference>
<dbReference type="GeneID" id="120029052"/>
<feature type="transmembrane region" description="Helical" evidence="12">
    <location>
        <begin position="602"/>
        <end position="625"/>
    </location>
</feature>
<dbReference type="InterPro" id="IPR044862">
    <property type="entry name" value="Pro_4_hyd_alph_FE2OG_OXY"/>
</dbReference>
<dbReference type="Proteomes" id="UP000808372">
    <property type="component" value="Chromosome 34"/>
</dbReference>
<evidence type="ECO:0000313" key="14">
    <source>
        <dbReference type="Proteomes" id="UP000808372"/>
    </source>
</evidence>
<evidence type="ECO:0000259" key="13">
    <source>
        <dbReference type="PROSITE" id="PS51471"/>
    </source>
</evidence>
<evidence type="ECO:0000256" key="6">
    <source>
        <dbReference type="ARBA" id="ARBA00023002"/>
    </source>
</evidence>
<dbReference type="RefSeq" id="XP_038830271.1">
    <property type="nucleotide sequence ID" value="XM_038974343.1"/>
</dbReference>
<dbReference type="EC" id="1.14.11.29" evidence="9"/>
<evidence type="ECO:0000256" key="7">
    <source>
        <dbReference type="ARBA" id="ARBA00023004"/>
    </source>
</evidence>
<dbReference type="Gene3D" id="2.60.120.620">
    <property type="entry name" value="q2cbj1_9rhob like domain"/>
    <property type="match status" value="1"/>
</dbReference>
<feature type="compositionally biased region" description="Basic and acidic residues" evidence="11">
    <location>
        <begin position="227"/>
        <end position="239"/>
    </location>
</feature>
<gene>
    <name evidence="15 16" type="primary">LOC120029052</name>
</gene>
<keyword evidence="7" id="KW-0408">Iron</keyword>
<dbReference type="InterPro" id="IPR005123">
    <property type="entry name" value="Oxoglu/Fe-dep_dioxygenase_dom"/>
</dbReference>
<dbReference type="KEGG" id="snh:120029052"/>
<dbReference type="GO" id="GO:0008198">
    <property type="term" value="F:ferrous iron binding"/>
    <property type="evidence" value="ECO:0007669"/>
    <property type="project" value="TreeGrafter"/>
</dbReference>
<feature type="transmembrane region" description="Helical" evidence="12">
    <location>
        <begin position="566"/>
        <end position="590"/>
    </location>
</feature>